<proteinExistence type="inferred from homology"/>
<evidence type="ECO:0000256" key="16">
    <source>
        <dbReference type="SAM" id="MobiDB-lite"/>
    </source>
</evidence>
<feature type="compositionally biased region" description="Basic and acidic residues" evidence="16">
    <location>
        <begin position="55"/>
        <end position="65"/>
    </location>
</feature>
<dbReference type="AlphaFoldDB" id="S4RHS2"/>
<keyword evidence="3" id="KW-0963">Cytoplasm</keyword>
<name>S4RHS2_PETMA</name>
<comment type="subunit">
    <text evidence="12">Consists of at least two heavy chains and a number of intermediate and light chains. Interacts with BICD2. Interacts with CFAP45 and CFAP52. Interacts with CFAP53.</text>
</comment>
<dbReference type="PANTHER" id="PTHR12442">
    <property type="entry name" value="DYNEIN INTERMEDIATE CHAIN"/>
    <property type="match status" value="1"/>
</dbReference>
<keyword evidence="5" id="KW-0493">Microtubule</keyword>
<dbReference type="FunFam" id="2.130.10.10:FF:000349">
    <property type="entry name" value="Dynein axonemal intermediate chain 1"/>
    <property type="match status" value="1"/>
</dbReference>
<evidence type="ECO:0000256" key="10">
    <source>
        <dbReference type="ARBA" id="ARBA00023273"/>
    </source>
</evidence>
<dbReference type="GO" id="GO:0036157">
    <property type="term" value="C:outer dynein arm"/>
    <property type="evidence" value="ECO:0007669"/>
    <property type="project" value="TreeGrafter"/>
</dbReference>
<dbReference type="OMA" id="VWEDMRA"/>
<dbReference type="GO" id="GO:0005874">
    <property type="term" value="C:microtubule"/>
    <property type="evidence" value="ECO:0007669"/>
    <property type="project" value="UniProtKB-KW"/>
</dbReference>
<dbReference type="Gene3D" id="2.130.10.10">
    <property type="entry name" value="YVTN repeat-like/Quinoprotein amine dehydrogenase"/>
    <property type="match status" value="2"/>
</dbReference>
<evidence type="ECO:0000313" key="17">
    <source>
        <dbReference type="Ensembl" id="ENSPMAP00000004754.1"/>
    </source>
</evidence>
<dbReference type="InterPro" id="IPR001680">
    <property type="entry name" value="WD40_rpt"/>
</dbReference>
<evidence type="ECO:0000256" key="1">
    <source>
        <dbReference type="ARBA" id="ARBA00004430"/>
    </source>
</evidence>
<comment type="similarity">
    <text evidence="2">Belongs to the dynein intermediate chain family.</text>
</comment>
<dbReference type="InterPro" id="IPR015943">
    <property type="entry name" value="WD40/YVTN_repeat-like_dom_sf"/>
</dbReference>
<keyword evidence="8" id="KW-0505">Motor protein</keyword>
<evidence type="ECO:0000256" key="6">
    <source>
        <dbReference type="ARBA" id="ARBA00022737"/>
    </source>
</evidence>
<dbReference type="GO" id="GO:0036158">
    <property type="term" value="P:outer dynein arm assembly"/>
    <property type="evidence" value="ECO:0007669"/>
    <property type="project" value="TreeGrafter"/>
</dbReference>
<evidence type="ECO:0000256" key="5">
    <source>
        <dbReference type="ARBA" id="ARBA00022701"/>
    </source>
</evidence>
<evidence type="ECO:0000256" key="4">
    <source>
        <dbReference type="ARBA" id="ARBA00022574"/>
    </source>
</evidence>
<evidence type="ECO:0000256" key="7">
    <source>
        <dbReference type="ARBA" id="ARBA00023017"/>
    </source>
</evidence>
<evidence type="ECO:0000256" key="12">
    <source>
        <dbReference type="ARBA" id="ARBA00061734"/>
    </source>
</evidence>
<dbReference type="GO" id="GO:0045503">
    <property type="term" value="F:dynein light chain binding"/>
    <property type="evidence" value="ECO:0007669"/>
    <property type="project" value="TreeGrafter"/>
</dbReference>
<dbReference type="Ensembl" id="ENSPMAT00000004773.1">
    <property type="protein sequence ID" value="ENSPMAP00000004754.1"/>
    <property type="gene ID" value="ENSPMAG00000004320.1"/>
</dbReference>
<evidence type="ECO:0000256" key="2">
    <source>
        <dbReference type="ARBA" id="ARBA00011059"/>
    </source>
</evidence>
<dbReference type="STRING" id="7757.ENSPMAP00000004754"/>
<sequence length="521" mass="58210">EQKLTNQFNFSERASQTFNNPLREKSSQTEPPPRANFSATVNQWEVYDAYGEELKRQEKAKEKQQQKGGGGGRRDEGGPRATKKFTLVETQGDDITKVAKAAKIIERMVNQNTFDDIAQDFRYFEDASDEYREQDGTLLPLWRFQCEQARRLTVTALCWNPCYHDLFVVGFGSYEFQKQGRGALVVFTLKNPSFPEFVFATESGVMGVDVHDARPHLVAAGLYDGTVAVYNLAAPVDAQPSHRSSARSGKHTDPVWQVKWQRDDLDNNLNFFSVSSDGRVASWTLIKNELLCMDVVKLSVEEGQAAPLGEDPALETLSSGTSFDFHRQIDHMFLVGTEDGTILKCSKAYSSQFLDTYDAHHMAVEAVRWNPFHTRVFASCSADWSLKIWEHTAKWAPVFTFDLGAAVGDVAWAPYSSTVFAAVTADGKVHVFDVNVNKYEALCTQSVSTKKHTKLTHVAFNPSQPVLIVGDDRGVVSSLKLSPNLRRVPKEKKGQEAARGPEAETAKLERLLALIREPDGK</sequence>
<dbReference type="SMART" id="SM00320">
    <property type="entry name" value="WD40"/>
    <property type="match status" value="5"/>
</dbReference>
<dbReference type="PANTHER" id="PTHR12442:SF11">
    <property type="entry name" value="DYNEIN AXONEMAL INTERMEDIATE CHAIN 1"/>
    <property type="match status" value="1"/>
</dbReference>
<feature type="region of interest" description="Disordered" evidence="16">
    <location>
        <begin position="1"/>
        <end position="41"/>
    </location>
</feature>
<feature type="repeat" description="WD" evidence="15">
    <location>
        <begin position="357"/>
        <end position="390"/>
    </location>
</feature>
<feature type="region of interest" description="Disordered" evidence="16">
    <location>
        <begin position="55"/>
        <end position="81"/>
    </location>
</feature>
<dbReference type="SUPFAM" id="SSF50978">
    <property type="entry name" value="WD40 repeat-like"/>
    <property type="match status" value="1"/>
</dbReference>
<evidence type="ECO:0000256" key="3">
    <source>
        <dbReference type="ARBA" id="ARBA00022490"/>
    </source>
</evidence>
<dbReference type="PROSITE" id="PS50082">
    <property type="entry name" value="WD_REPEATS_2"/>
    <property type="match status" value="1"/>
</dbReference>
<keyword evidence="9" id="KW-0206">Cytoskeleton</keyword>
<evidence type="ECO:0000256" key="8">
    <source>
        <dbReference type="ARBA" id="ARBA00023175"/>
    </source>
</evidence>
<reference evidence="17" key="2">
    <citation type="submission" date="2025-09" db="UniProtKB">
        <authorList>
            <consortium name="Ensembl"/>
        </authorList>
    </citation>
    <scope>IDENTIFICATION</scope>
</reference>
<dbReference type="GO" id="GO:0007368">
    <property type="term" value="P:determination of left/right symmetry"/>
    <property type="evidence" value="ECO:0007669"/>
    <property type="project" value="UniProtKB-ARBA"/>
</dbReference>
<keyword evidence="4 15" id="KW-0853">WD repeat</keyword>
<protein>
    <recommendedName>
        <fullName evidence="13">Dynein axonemal intermediate chain 1</fullName>
    </recommendedName>
    <alternativeName>
        <fullName evidence="14">Axonemal dynein intermediate chain 1</fullName>
    </alternativeName>
</protein>
<keyword evidence="10" id="KW-0966">Cell projection</keyword>
<gene>
    <name evidence="17" type="primary">DNAI1</name>
</gene>
<dbReference type="GO" id="GO:0003341">
    <property type="term" value="P:cilium movement"/>
    <property type="evidence" value="ECO:0007669"/>
    <property type="project" value="TreeGrafter"/>
</dbReference>
<keyword evidence="7" id="KW-0243">Dynein</keyword>
<comment type="subcellular location">
    <subcellularLocation>
        <location evidence="1">Cytoplasm</location>
        <location evidence="1">Cytoskeleton</location>
        <location evidence="1">Cilium axoneme</location>
    </subcellularLocation>
</comment>
<feature type="compositionally biased region" description="Polar residues" evidence="16">
    <location>
        <begin position="1"/>
        <end position="20"/>
    </location>
</feature>
<evidence type="ECO:0000256" key="9">
    <source>
        <dbReference type="ARBA" id="ARBA00023212"/>
    </source>
</evidence>
<dbReference type="InterPro" id="IPR050687">
    <property type="entry name" value="Dynein_IC"/>
</dbReference>
<evidence type="ECO:0000256" key="11">
    <source>
        <dbReference type="ARBA" id="ARBA00053763"/>
    </source>
</evidence>
<dbReference type="GO" id="GO:0045504">
    <property type="term" value="F:dynein heavy chain binding"/>
    <property type="evidence" value="ECO:0007669"/>
    <property type="project" value="TreeGrafter"/>
</dbReference>
<comment type="function">
    <text evidence="11">Part of the dynein complex of respiratory cilia.</text>
</comment>
<evidence type="ECO:0000256" key="14">
    <source>
        <dbReference type="ARBA" id="ARBA00080372"/>
    </source>
</evidence>
<keyword evidence="6" id="KW-0677">Repeat</keyword>
<evidence type="ECO:0000256" key="13">
    <source>
        <dbReference type="ARBA" id="ARBA00072661"/>
    </source>
</evidence>
<organism evidence="17">
    <name type="scientific">Petromyzon marinus</name>
    <name type="common">Sea lamprey</name>
    <dbReference type="NCBI Taxonomy" id="7757"/>
    <lineage>
        <taxon>Eukaryota</taxon>
        <taxon>Metazoa</taxon>
        <taxon>Chordata</taxon>
        <taxon>Craniata</taxon>
        <taxon>Vertebrata</taxon>
        <taxon>Cyclostomata</taxon>
        <taxon>Hyperoartia</taxon>
        <taxon>Petromyzontiformes</taxon>
        <taxon>Petromyzontidae</taxon>
        <taxon>Petromyzon</taxon>
    </lineage>
</organism>
<dbReference type="HOGENOM" id="CLU_015820_2_0_1"/>
<accession>S4RHS2</accession>
<evidence type="ECO:0000256" key="15">
    <source>
        <dbReference type="PROSITE-ProRule" id="PRU00221"/>
    </source>
</evidence>
<dbReference type="GeneTree" id="ENSGT00940000156436"/>
<reference evidence="17" key="1">
    <citation type="submission" date="2025-08" db="UniProtKB">
        <authorList>
            <consortium name="Ensembl"/>
        </authorList>
    </citation>
    <scope>IDENTIFICATION</scope>
</reference>
<dbReference type="Pfam" id="PF00400">
    <property type="entry name" value="WD40"/>
    <property type="match status" value="1"/>
</dbReference>
<dbReference type="FunFam" id="2.130.10.10:FF:000251">
    <property type="entry name" value="Dynein axonemal intermediate chain 1"/>
    <property type="match status" value="1"/>
</dbReference>
<dbReference type="InterPro" id="IPR036322">
    <property type="entry name" value="WD40_repeat_dom_sf"/>
</dbReference>